<reference evidence="1" key="1">
    <citation type="submission" date="2020-05" db="EMBL/GenBank/DDBJ databases">
        <authorList>
            <person name="Chiriac C."/>
            <person name="Salcher M."/>
            <person name="Ghai R."/>
            <person name="Kavagutti S V."/>
        </authorList>
    </citation>
    <scope>NUCLEOTIDE SEQUENCE</scope>
</reference>
<dbReference type="GO" id="GO:0003830">
    <property type="term" value="F:beta-1,4-mannosylglycoprotein 4-beta-N-acetylglucosaminyltransferase activity"/>
    <property type="evidence" value="ECO:0007669"/>
    <property type="project" value="InterPro"/>
</dbReference>
<evidence type="ECO:0000313" key="1">
    <source>
        <dbReference type="EMBL" id="CAB5220990.1"/>
    </source>
</evidence>
<dbReference type="Pfam" id="PF04724">
    <property type="entry name" value="Glyco_transf_17"/>
    <property type="match status" value="1"/>
</dbReference>
<name>A0A6J7WTC2_9CAUD</name>
<keyword evidence="1" id="KW-0808">Transferase</keyword>
<accession>A0A6J7WTC2</accession>
<dbReference type="PANTHER" id="PTHR12224:SF0">
    <property type="entry name" value="BETA-1,4-MANNOSYL-GLYCOPROTEIN 4-BETA-N-ACETYLGLUCOSAMINYLTRANSFERASE"/>
    <property type="match status" value="1"/>
</dbReference>
<dbReference type="GO" id="GO:0006044">
    <property type="term" value="P:N-acetylglucosamine metabolic process"/>
    <property type="evidence" value="ECO:0007669"/>
    <property type="project" value="TreeGrafter"/>
</dbReference>
<dbReference type="InterPro" id="IPR006813">
    <property type="entry name" value="Glyco_trans_17"/>
</dbReference>
<dbReference type="EMBL" id="LR798287">
    <property type="protein sequence ID" value="CAB5220990.1"/>
    <property type="molecule type" value="Genomic_DNA"/>
</dbReference>
<organism evidence="1">
    <name type="scientific">uncultured Caudovirales phage</name>
    <dbReference type="NCBI Taxonomy" id="2100421"/>
    <lineage>
        <taxon>Viruses</taxon>
        <taxon>Duplodnaviria</taxon>
        <taxon>Heunggongvirae</taxon>
        <taxon>Uroviricota</taxon>
        <taxon>Caudoviricetes</taxon>
        <taxon>Peduoviridae</taxon>
        <taxon>Maltschvirus</taxon>
        <taxon>Maltschvirus maltsch</taxon>
    </lineage>
</organism>
<gene>
    <name evidence="1" type="ORF">UFOVP245_56</name>
</gene>
<proteinExistence type="predicted"/>
<dbReference type="GO" id="GO:0016020">
    <property type="term" value="C:membrane"/>
    <property type="evidence" value="ECO:0007669"/>
    <property type="project" value="InterPro"/>
</dbReference>
<protein>
    <submittedName>
        <fullName evidence="1">Glycosyl transferase, family 17</fullName>
    </submittedName>
</protein>
<sequence>MKIVDSFMFNNEYDILEIRLSELYDHVDRFVIVESDHSFTNIPKPYNFENNASRYERFFDKIHYVKCKLPCYAEPWDNERWTRDQKAEGWYDLTSEDILLDTDGDEIPRPEFVQFIKSDAATHKCYGMVMPFFYFKLNYLNTYQPYHYVAWGKAFKGYDKYKTGSMLKYEGFGNDYQFIHHSGWHFSCIGDHEFNIQKLKNNCHTELPIDKLVEELDIEKCIAEGNDHLGRNNYNWKPIKIDNFFPKTVLDNQEKYKQHILETNDSLKSGFDYYPFNICQVV</sequence>
<dbReference type="PANTHER" id="PTHR12224">
    <property type="entry name" value="BETA-1,4-MANNOSYL-GLYCOPROTEIN BETA-1,4-N-ACETYLGLUCOSAMINYL-TRANSFERASE"/>
    <property type="match status" value="1"/>
</dbReference>